<accession>A0AAE0M3S5</accession>
<evidence type="ECO:0000313" key="2">
    <source>
        <dbReference type="EMBL" id="KAK3318301.1"/>
    </source>
</evidence>
<organism evidence="2 3">
    <name type="scientific">Apodospora peruviana</name>
    <dbReference type="NCBI Taxonomy" id="516989"/>
    <lineage>
        <taxon>Eukaryota</taxon>
        <taxon>Fungi</taxon>
        <taxon>Dikarya</taxon>
        <taxon>Ascomycota</taxon>
        <taxon>Pezizomycotina</taxon>
        <taxon>Sordariomycetes</taxon>
        <taxon>Sordariomycetidae</taxon>
        <taxon>Sordariales</taxon>
        <taxon>Lasiosphaeriaceae</taxon>
        <taxon>Apodospora</taxon>
    </lineage>
</organism>
<keyword evidence="3" id="KW-1185">Reference proteome</keyword>
<dbReference type="EMBL" id="JAUEDM010000004">
    <property type="protein sequence ID" value="KAK3318301.1"/>
    <property type="molecule type" value="Genomic_DNA"/>
</dbReference>
<evidence type="ECO:0000313" key="3">
    <source>
        <dbReference type="Proteomes" id="UP001283341"/>
    </source>
</evidence>
<protein>
    <submittedName>
        <fullName evidence="2">Uncharacterized protein</fullName>
    </submittedName>
</protein>
<gene>
    <name evidence="2" type="ORF">B0H66DRAFT_232256</name>
</gene>
<comment type="caution">
    <text evidence="2">The sequence shown here is derived from an EMBL/GenBank/DDBJ whole genome shotgun (WGS) entry which is preliminary data.</text>
</comment>
<feature type="region of interest" description="Disordered" evidence="1">
    <location>
        <begin position="91"/>
        <end position="115"/>
    </location>
</feature>
<reference evidence="2" key="1">
    <citation type="journal article" date="2023" name="Mol. Phylogenet. Evol.">
        <title>Genome-scale phylogeny and comparative genomics of the fungal order Sordariales.</title>
        <authorList>
            <person name="Hensen N."/>
            <person name="Bonometti L."/>
            <person name="Westerberg I."/>
            <person name="Brannstrom I.O."/>
            <person name="Guillou S."/>
            <person name="Cros-Aarteil S."/>
            <person name="Calhoun S."/>
            <person name="Haridas S."/>
            <person name="Kuo A."/>
            <person name="Mondo S."/>
            <person name="Pangilinan J."/>
            <person name="Riley R."/>
            <person name="LaButti K."/>
            <person name="Andreopoulos B."/>
            <person name="Lipzen A."/>
            <person name="Chen C."/>
            <person name="Yan M."/>
            <person name="Daum C."/>
            <person name="Ng V."/>
            <person name="Clum A."/>
            <person name="Steindorff A."/>
            <person name="Ohm R.A."/>
            <person name="Martin F."/>
            <person name="Silar P."/>
            <person name="Natvig D.O."/>
            <person name="Lalanne C."/>
            <person name="Gautier V."/>
            <person name="Ament-Velasquez S.L."/>
            <person name="Kruys A."/>
            <person name="Hutchinson M.I."/>
            <person name="Powell A.J."/>
            <person name="Barry K."/>
            <person name="Miller A.N."/>
            <person name="Grigoriev I.V."/>
            <person name="Debuchy R."/>
            <person name="Gladieux P."/>
            <person name="Hiltunen Thoren M."/>
            <person name="Johannesson H."/>
        </authorList>
    </citation>
    <scope>NUCLEOTIDE SEQUENCE</scope>
    <source>
        <strain evidence="2">CBS 118394</strain>
    </source>
</reference>
<sequence>MWTYDSYLTEATGTMYHLLLILVKPSLPFRLSQLRLVKCNSTKSQDSKQLILRLRLSRVMTLPRSVSHSALHWVDADTIVRVLKTVASGDSTPLMKRQSGRLQASSRKNGPFGQPSKARALGLSKTFSPRFHYSSFLLPWTPDSRPAGSRPWPSVFCSGSSPCQGGNPPLPSLIFQPPFLMALFTPSRPTIYTTPTGFKLFSLTLQVLSDPQLSASTDTHCNS</sequence>
<evidence type="ECO:0000256" key="1">
    <source>
        <dbReference type="SAM" id="MobiDB-lite"/>
    </source>
</evidence>
<proteinExistence type="predicted"/>
<dbReference type="Proteomes" id="UP001283341">
    <property type="component" value="Unassembled WGS sequence"/>
</dbReference>
<dbReference type="AlphaFoldDB" id="A0AAE0M3S5"/>
<name>A0AAE0M3S5_9PEZI</name>
<reference evidence="2" key="2">
    <citation type="submission" date="2023-06" db="EMBL/GenBank/DDBJ databases">
        <authorList>
            <consortium name="Lawrence Berkeley National Laboratory"/>
            <person name="Haridas S."/>
            <person name="Hensen N."/>
            <person name="Bonometti L."/>
            <person name="Westerberg I."/>
            <person name="Brannstrom I.O."/>
            <person name="Guillou S."/>
            <person name="Cros-Aarteil S."/>
            <person name="Calhoun S."/>
            <person name="Kuo A."/>
            <person name="Mondo S."/>
            <person name="Pangilinan J."/>
            <person name="Riley R."/>
            <person name="Labutti K."/>
            <person name="Andreopoulos B."/>
            <person name="Lipzen A."/>
            <person name="Chen C."/>
            <person name="Yanf M."/>
            <person name="Daum C."/>
            <person name="Ng V."/>
            <person name="Clum A."/>
            <person name="Steindorff A."/>
            <person name="Ohm R."/>
            <person name="Martin F."/>
            <person name="Silar P."/>
            <person name="Natvig D."/>
            <person name="Lalanne C."/>
            <person name="Gautier V."/>
            <person name="Ament-Velasquez S.L."/>
            <person name="Kruys A."/>
            <person name="Hutchinson M.I."/>
            <person name="Powell A.J."/>
            <person name="Barry K."/>
            <person name="Miller A.N."/>
            <person name="Grigoriev I.V."/>
            <person name="Debuchy R."/>
            <person name="Gladieux P."/>
            <person name="Thoren M.H."/>
            <person name="Johannesson H."/>
        </authorList>
    </citation>
    <scope>NUCLEOTIDE SEQUENCE</scope>
    <source>
        <strain evidence="2">CBS 118394</strain>
    </source>
</reference>